<dbReference type="Gene3D" id="3.30.40.10">
    <property type="entry name" value="Zinc/RING finger domain, C3HC4 (zinc finger)"/>
    <property type="match status" value="1"/>
</dbReference>
<dbReference type="PROSITE" id="PS50089">
    <property type="entry name" value="ZF_RING_2"/>
    <property type="match status" value="1"/>
</dbReference>
<feature type="domain" description="B box-type" evidence="7">
    <location>
        <begin position="154"/>
        <end position="188"/>
    </location>
</feature>
<protein>
    <recommendedName>
        <fullName evidence="10">Tripartite motif-containing protein 3</fullName>
    </recommendedName>
</protein>
<dbReference type="InterPro" id="IPR000315">
    <property type="entry name" value="Znf_B-box"/>
</dbReference>
<reference evidence="8" key="1">
    <citation type="submission" date="2022-08" db="UniProtKB">
        <authorList>
            <consortium name="EnsemblMetazoa"/>
        </authorList>
    </citation>
    <scope>IDENTIFICATION</scope>
    <source>
        <strain evidence="8">05x7-T-G4-1.051#20</strain>
    </source>
</reference>
<dbReference type="SMART" id="SM00184">
    <property type="entry name" value="RING"/>
    <property type="match status" value="1"/>
</dbReference>
<feature type="compositionally biased region" description="Basic residues" evidence="5">
    <location>
        <begin position="128"/>
        <end position="137"/>
    </location>
</feature>
<dbReference type="SUPFAM" id="SSF57845">
    <property type="entry name" value="B-box zinc-binding domain"/>
    <property type="match status" value="1"/>
</dbReference>
<evidence type="ECO:0000259" key="7">
    <source>
        <dbReference type="PROSITE" id="PS50119"/>
    </source>
</evidence>
<dbReference type="InterPro" id="IPR013083">
    <property type="entry name" value="Znf_RING/FYVE/PHD"/>
</dbReference>
<dbReference type="Pfam" id="PF13445">
    <property type="entry name" value="zf-RING_UBOX"/>
    <property type="match status" value="1"/>
</dbReference>
<feature type="domain" description="RING-type" evidence="6">
    <location>
        <begin position="16"/>
        <end position="62"/>
    </location>
</feature>
<name>A0A8W8J4E0_MAGGI</name>
<dbReference type="AlphaFoldDB" id="A0A8W8J4E0"/>
<dbReference type="OrthoDB" id="111250at2759"/>
<dbReference type="PROSITE" id="PS00518">
    <property type="entry name" value="ZF_RING_1"/>
    <property type="match status" value="1"/>
</dbReference>
<dbReference type="SUPFAM" id="SSF57850">
    <property type="entry name" value="RING/U-box"/>
    <property type="match status" value="1"/>
</dbReference>
<accession>A0A8W8J4E0</accession>
<evidence type="ECO:0000256" key="4">
    <source>
        <dbReference type="PROSITE-ProRule" id="PRU00024"/>
    </source>
</evidence>
<evidence type="ECO:0000313" key="9">
    <source>
        <dbReference type="Proteomes" id="UP000005408"/>
    </source>
</evidence>
<keyword evidence="9" id="KW-1185">Reference proteome</keyword>
<evidence type="ECO:0000256" key="3">
    <source>
        <dbReference type="ARBA" id="ARBA00022833"/>
    </source>
</evidence>
<proteinExistence type="predicted"/>
<evidence type="ECO:0000256" key="2">
    <source>
        <dbReference type="ARBA" id="ARBA00022771"/>
    </source>
</evidence>
<dbReference type="EnsemblMetazoa" id="G1720.2">
    <property type="protein sequence ID" value="G1720.2:cds"/>
    <property type="gene ID" value="G1720"/>
</dbReference>
<dbReference type="PANTHER" id="PTHR25462">
    <property type="entry name" value="BONUS, ISOFORM C-RELATED"/>
    <property type="match status" value="1"/>
</dbReference>
<dbReference type="InterPro" id="IPR001841">
    <property type="entry name" value="Znf_RING"/>
</dbReference>
<dbReference type="InterPro" id="IPR047153">
    <property type="entry name" value="TRIM45/56/19-like"/>
</dbReference>
<keyword evidence="1" id="KW-0479">Metal-binding</keyword>
<keyword evidence="3" id="KW-0862">Zinc</keyword>
<dbReference type="EnsemblMetazoa" id="G1720.3">
    <property type="protein sequence ID" value="G1720.3:cds"/>
    <property type="gene ID" value="G1720"/>
</dbReference>
<sequence length="397" mass="45048">MAQRVVDNLQNDYLICSICLGRYTDPRLLPCGHTFCRQCLSDHIQQTVLSANANQFKCPNDRGDVRKPGPNTPVREWANAFPVDTFISSLLQAVQSHEHGGNAPQEPEPASSSVGTSARRGQALTRPRPLRPQRQSRRQQQSTGPPPPPPQHESNELTCLEHLRRPLEYFCLGCNILICSHCAVQNHRSPRCECVANEEALGRLSSKIDRLKTRFENQMMYIQDLNRNGMPFDNELENSKSQAFSYLSEVENNVSEFTQQCLQEVENLKRTVRETGQDIPRENQNMSSLLGRLQDSRQGYETIFNAPSGPSFLTNLSRYEKQADEYESEIERAVSGNAIPKIEFITNTGFQNFLRNPPPVACMEVKESSSRARRAPVQIRREGTFNVRNNRGSRTTR</sequence>
<feature type="region of interest" description="Disordered" evidence="5">
    <location>
        <begin position="96"/>
        <end position="155"/>
    </location>
</feature>
<keyword evidence="2 4" id="KW-0863">Zinc-finger</keyword>
<dbReference type="PANTHER" id="PTHR25462:SF296">
    <property type="entry name" value="MEIOTIC P26, ISOFORM F"/>
    <property type="match status" value="1"/>
</dbReference>
<evidence type="ECO:0000259" key="6">
    <source>
        <dbReference type="PROSITE" id="PS50089"/>
    </source>
</evidence>
<dbReference type="EnsemblMetazoa" id="G1720.4">
    <property type="protein sequence ID" value="G1720.4:cds"/>
    <property type="gene ID" value="G1720"/>
</dbReference>
<dbReference type="Pfam" id="PF00643">
    <property type="entry name" value="zf-B_box"/>
    <property type="match status" value="1"/>
</dbReference>
<evidence type="ECO:0000313" key="8">
    <source>
        <dbReference type="EnsemblMetazoa" id="G1720.2:cds"/>
    </source>
</evidence>
<evidence type="ECO:0000256" key="5">
    <source>
        <dbReference type="SAM" id="MobiDB-lite"/>
    </source>
</evidence>
<dbReference type="InterPro" id="IPR017907">
    <property type="entry name" value="Znf_RING_CS"/>
</dbReference>
<dbReference type="PROSITE" id="PS50119">
    <property type="entry name" value="ZF_BBOX"/>
    <property type="match status" value="1"/>
</dbReference>
<dbReference type="OMA" id="SEFTQQC"/>
<dbReference type="InterPro" id="IPR027370">
    <property type="entry name" value="Znf-RING_euk"/>
</dbReference>
<dbReference type="GO" id="GO:0008270">
    <property type="term" value="F:zinc ion binding"/>
    <property type="evidence" value="ECO:0007669"/>
    <property type="project" value="UniProtKB-KW"/>
</dbReference>
<organism evidence="8 9">
    <name type="scientific">Magallana gigas</name>
    <name type="common">Pacific oyster</name>
    <name type="synonym">Crassostrea gigas</name>
    <dbReference type="NCBI Taxonomy" id="29159"/>
    <lineage>
        <taxon>Eukaryota</taxon>
        <taxon>Metazoa</taxon>
        <taxon>Spiralia</taxon>
        <taxon>Lophotrochozoa</taxon>
        <taxon>Mollusca</taxon>
        <taxon>Bivalvia</taxon>
        <taxon>Autobranchia</taxon>
        <taxon>Pteriomorphia</taxon>
        <taxon>Ostreida</taxon>
        <taxon>Ostreoidea</taxon>
        <taxon>Ostreidae</taxon>
        <taxon>Magallana</taxon>
    </lineage>
</organism>
<dbReference type="Proteomes" id="UP000005408">
    <property type="component" value="Unassembled WGS sequence"/>
</dbReference>
<evidence type="ECO:0008006" key="10">
    <source>
        <dbReference type="Google" id="ProtNLM"/>
    </source>
</evidence>
<evidence type="ECO:0000256" key="1">
    <source>
        <dbReference type="ARBA" id="ARBA00022723"/>
    </source>
</evidence>
<dbReference type="Gene3D" id="3.30.160.60">
    <property type="entry name" value="Classic Zinc Finger"/>
    <property type="match status" value="1"/>
</dbReference>